<organism evidence="1 2">
    <name type="scientific">Haematospirillum jordaniae</name>
    <dbReference type="NCBI Taxonomy" id="1549855"/>
    <lineage>
        <taxon>Bacteria</taxon>
        <taxon>Pseudomonadati</taxon>
        <taxon>Pseudomonadota</taxon>
        <taxon>Alphaproteobacteria</taxon>
        <taxon>Rhodospirillales</taxon>
        <taxon>Novispirillaceae</taxon>
        <taxon>Haematospirillum</taxon>
    </lineage>
</organism>
<dbReference type="InterPro" id="IPR036291">
    <property type="entry name" value="NAD(P)-bd_dom_sf"/>
</dbReference>
<dbReference type="Pfam" id="PF00106">
    <property type="entry name" value="adh_short"/>
    <property type="match status" value="1"/>
</dbReference>
<gene>
    <name evidence="1" type="ORF">AY555_02285</name>
</gene>
<proteinExistence type="predicted"/>
<dbReference type="EMBL" id="CP014525">
    <property type="protein sequence ID" value="AMW35491.1"/>
    <property type="molecule type" value="Genomic_DNA"/>
</dbReference>
<dbReference type="InterPro" id="IPR051468">
    <property type="entry name" value="Fungal_SecMetab_SDRs"/>
</dbReference>
<sequence length="238" mass="25139">MRDCDCSAGHTGIAIVIGVSGTIGKAVSEHLSAMGVFEAVIGLSRSGSDPLDLLSEDSIAHSAEQIAKSGKALRLIFDATGFLHGDGVNPEKTWRDLNPLAMAHAFAINAIGPALLMKHFLPRLPRRGRSVFATLSAKVGSIGDNKLGGWYSYRASKAALNQLVRTASIELARTHPDAICVALHPGTVASRLSDPFRKDGLDVVSPDEAAARLVNVVSSLDVSASGQFLDYRGCPLPW</sequence>
<dbReference type="STRING" id="1549855.AY555_02285"/>
<dbReference type="KEGG" id="hjo:AY555_02285"/>
<dbReference type="PANTHER" id="PTHR43544">
    <property type="entry name" value="SHORT-CHAIN DEHYDROGENASE/REDUCTASE"/>
    <property type="match status" value="1"/>
</dbReference>
<evidence type="ECO:0000313" key="1">
    <source>
        <dbReference type="EMBL" id="AMW35491.1"/>
    </source>
</evidence>
<dbReference type="AlphaFoldDB" id="A0A143DFH9"/>
<protein>
    <submittedName>
        <fullName evidence="1">C-factor</fullName>
    </submittedName>
</protein>
<dbReference type="Gene3D" id="3.40.50.720">
    <property type="entry name" value="NAD(P)-binding Rossmann-like Domain"/>
    <property type="match status" value="1"/>
</dbReference>
<dbReference type="PANTHER" id="PTHR43544:SF12">
    <property type="entry name" value="NAD(P)-BINDING ROSSMANN-FOLD SUPERFAMILY PROTEIN"/>
    <property type="match status" value="1"/>
</dbReference>
<dbReference type="PRINTS" id="PR00081">
    <property type="entry name" value="GDHRDH"/>
</dbReference>
<dbReference type="Proteomes" id="UP000076066">
    <property type="component" value="Chromosome"/>
</dbReference>
<dbReference type="GO" id="GO:0005737">
    <property type="term" value="C:cytoplasm"/>
    <property type="evidence" value="ECO:0007669"/>
    <property type="project" value="TreeGrafter"/>
</dbReference>
<accession>A0A143DFH9</accession>
<keyword evidence="2" id="KW-1185">Reference proteome</keyword>
<dbReference type="OrthoDB" id="9785826at2"/>
<dbReference type="InterPro" id="IPR002347">
    <property type="entry name" value="SDR_fam"/>
</dbReference>
<dbReference type="SUPFAM" id="SSF51735">
    <property type="entry name" value="NAD(P)-binding Rossmann-fold domains"/>
    <property type="match status" value="1"/>
</dbReference>
<reference evidence="1 2" key="1">
    <citation type="submission" date="2016-02" db="EMBL/GenBank/DDBJ databases">
        <title>Complete Genome of H5569, the type strain of the newly described species Haematospirillium jordaniae.</title>
        <authorList>
            <person name="Nicholson A.C."/>
            <person name="Humrighouse B.W."/>
            <person name="Loparov V."/>
            <person name="McQuiston J.R."/>
        </authorList>
    </citation>
    <scope>NUCLEOTIDE SEQUENCE [LARGE SCALE GENOMIC DNA]</scope>
    <source>
        <strain evidence="1 2">H5569</strain>
    </source>
</reference>
<name>A0A143DFH9_9PROT</name>
<evidence type="ECO:0000313" key="2">
    <source>
        <dbReference type="Proteomes" id="UP000076066"/>
    </source>
</evidence>
<dbReference type="GO" id="GO:0016491">
    <property type="term" value="F:oxidoreductase activity"/>
    <property type="evidence" value="ECO:0007669"/>
    <property type="project" value="TreeGrafter"/>
</dbReference>